<sequence length="312" mass="33463">MTTSTTTTTTTTTSSIPSRSGDGICARATWARNATTVAGGNGNGSALSQLDNAVGFFVDDNQTVYVADSQNHRIVKWERGGSSGQLVAGGYGKGNDTYHLDGPSDVVITRDGRMYIVDNGNRRILLWSQRAQSGEIVVKNISAFGVALDDQSSLYVSVGGAGHVVKWPVNVSTGQVLISGLRAPHLMFVDQNQSVYVADTNNHRVIKIDNRTAKEISIVAGGFNGSNLAVPIGVVGDDLGTVYVSEFRYHRITRWPRGAKFGSVVVGGLGQGSRLDQLNYPTDLSFDLDGNLYVVDNWNARVQKFAIDKSLC</sequence>
<dbReference type="PANTHER" id="PTHR24104">
    <property type="entry name" value="E3 UBIQUITIN-PROTEIN LIGASE NHLRC1-RELATED"/>
    <property type="match status" value="1"/>
</dbReference>
<evidence type="ECO:0000313" key="6">
    <source>
        <dbReference type="EMBL" id="CAF3937853.1"/>
    </source>
</evidence>
<dbReference type="CDD" id="cd05819">
    <property type="entry name" value="NHL"/>
    <property type="match status" value="1"/>
</dbReference>
<dbReference type="EMBL" id="CAJNOK010021431">
    <property type="protein sequence ID" value="CAF1332383.1"/>
    <property type="molecule type" value="Genomic_DNA"/>
</dbReference>
<dbReference type="InterPro" id="IPR011042">
    <property type="entry name" value="6-blade_b-propeller_TolB-like"/>
</dbReference>
<dbReference type="InterPro" id="IPR001258">
    <property type="entry name" value="NHL_repeat"/>
</dbReference>
<dbReference type="Proteomes" id="UP000663829">
    <property type="component" value="Unassembled WGS sequence"/>
</dbReference>
<evidence type="ECO:0000313" key="8">
    <source>
        <dbReference type="Proteomes" id="UP000663829"/>
    </source>
</evidence>
<dbReference type="Proteomes" id="UP000682733">
    <property type="component" value="Unassembled WGS sequence"/>
</dbReference>
<dbReference type="EMBL" id="CAJOBC010007616">
    <property type="protein sequence ID" value="CAF3937853.1"/>
    <property type="molecule type" value="Genomic_DNA"/>
</dbReference>
<feature type="compositionally biased region" description="Low complexity" evidence="3">
    <location>
        <begin position="1"/>
        <end position="15"/>
    </location>
</feature>
<evidence type="ECO:0000256" key="3">
    <source>
        <dbReference type="SAM" id="MobiDB-lite"/>
    </source>
</evidence>
<keyword evidence="1" id="KW-0677">Repeat</keyword>
<evidence type="ECO:0000313" key="7">
    <source>
        <dbReference type="EMBL" id="CAF4143734.1"/>
    </source>
</evidence>
<dbReference type="InterPro" id="IPR050952">
    <property type="entry name" value="TRIM-NHL_E3_ligases"/>
</dbReference>
<evidence type="ECO:0000313" key="4">
    <source>
        <dbReference type="EMBL" id="CAF1174029.1"/>
    </source>
</evidence>
<reference evidence="4" key="1">
    <citation type="submission" date="2021-02" db="EMBL/GenBank/DDBJ databases">
        <authorList>
            <person name="Nowell W R."/>
        </authorList>
    </citation>
    <scope>NUCLEOTIDE SEQUENCE</scope>
</reference>
<organism evidence="4 8">
    <name type="scientific">Didymodactylos carnosus</name>
    <dbReference type="NCBI Taxonomy" id="1234261"/>
    <lineage>
        <taxon>Eukaryota</taxon>
        <taxon>Metazoa</taxon>
        <taxon>Spiralia</taxon>
        <taxon>Gnathifera</taxon>
        <taxon>Rotifera</taxon>
        <taxon>Eurotatoria</taxon>
        <taxon>Bdelloidea</taxon>
        <taxon>Philodinida</taxon>
        <taxon>Philodinidae</taxon>
        <taxon>Didymodactylos</taxon>
    </lineage>
</organism>
<accession>A0A814UH44</accession>
<dbReference type="EMBL" id="CAJNOQ010007617">
    <property type="protein sequence ID" value="CAF1174029.1"/>
    <property type="molecule type" value="Genomic_DNA"/>
</dbReference>
<feature type="region of interest" description="Disordered" evidence="3">
    <location>
        <begin position="1"/>
        <end position="20"/>
    </location>
</feature>
<name>A0A814UH44_9BILA</name>
<proteinExistence type="predicted"/>
<dbReference type="AlphaFoldDB" id="A0A814UH44"/>
<evidence type="ECO:0000256" key="1">
    <source>
        <dbReference type="ARBA" id="ARBA00022737"/>
    </source>
</evidence>
<dbReference type="Pfam" id="PF01436">
    <property type="entry name" value="NHL"/>
    <property type="match status" value="2"/>
</dbReference>
<gene>
    <name evidence="4" type="ORF">GPM918_LOCUS22338</name>
    <name evidence="5" type="ORF">OVA965_LOCUS29949</name>
    <name evidence="6" type="ORF">SRO942_LOCUS22335</name>
    <name evidence="7" type="ORF">TMI583_LOCUS30739</name>
</gene>
<evidence type="ECO:0000313" key="5">
    <source>
        <dbReference type="EMBL" id="CAF1332383.1"/>
    </source>
</evidence>
<protein>
    <submittedName>
        <fullName evidence="4">Uncharacterized protein</fullName>
    </submittedName>
</protein>
<dbReference type="Gene3D" id="2.120.10.30">
    <property type="entry name" value="TolB, C-terminal domain"/>
    <property type="match status" value="2"/>
</dbReference>
<evidence type="ECO:0000256" key="2">
    <source>
        <dbReference type="PROSITE-ProRule" id="PRU00504"/>
    </source>
</evidence>
<dbReference type="OrthoDB" id="10039644at2759"/>
<dbReference type="Proteomes" id="UP000681722">
    <property type="component" value="Unassembled WGS sequence"/>
</dbReference>
<feature type="repeat" description="NHL" evidence="2">
    <location>
        <begin position="272"/>
        <end position="308"/>
    </location>
</feature>
<dbReference type="SUPFAM" id="SSF63829">
    <property type="entry name" value="Calcium-dependent phosphotriesterase"/>
    <property type="match status" value="1"/>
</dbReference>
<dbReference type="Proteomes" id="UP000677228">
    <property type="component" value="Unassembled WGS sequence"/>
</dbReference>
<dbReference type="EMBL" id="CAJOBA010043050">
    <property type="protein sequence ID" value="CAF4143734.1"/>
    <property type="molecule type" value="Genomic_DNA"/>
</dbReference>
<dbReference type="PROSITE" id="PS51125">
    <property type="entry name" value="NHL"/>
    <property type="match status" value="1"/>
</dbReference>
<keyword evidence="8" id="KW-1185">Reference proteome</keyword>
<comment type="caution">
    <text evidence="4">The sequence shown here is derived from an EMBL/GenBank/DDBJ whole genome shotgun (WGS) entry which is preliminary data.</text>
</comment>